<dbReference type="NCBIfam" id="NF003967">
    <property type="entry name" value="PRK05461.1"/>
    <property type="match status" value="1"/>
</dbReference>
<dbReference type="InterPro" id="IPR023065">
    <property type="entry name" value="Uncharacterised_ApaG"/>
</dbReference>
<dbReference type="PROSITE" id="PS51087">
    <property type="entry name" value="APAG"/>
    <property type="match status" value="1"/>
</dbReference>
<comment type="caution">
    <text evidence="4">The sequence shown here is derived from an EMBL/GenBank/DDBJ whole genome shotgun (WGS) entry which is preliminary data.</text>
</comment>
<reference evidence="4 5" key="1">
    <citation type="submission" date="2019-01" db="EMBL/GenBank/DDBJ databases">
        <authorList>
            <person name="Chen W.-M."/>
        </authorList>
    </citation>
    <scope>NUCLEOTIDE SEQUENCE [LARGE SCALE GENOMIC DNA]</scope>
    <source>
        <strain evidence="4 5">CCP-6</strain>
    </source>
</reference>
<sequence>MAAPSFTATTRGITVSVQAFYLEDQSEPEKGQFVWAYRVRIVNGGTATAQLLKRTWLITDGQGRQQRVHGDGVVGEQPVLEPGEAFEYTSGTPLATPSGFMRGMYHMVDTGSGEPFDVVIPAFSLDSPHEPHGVH</sequence>
<gene>
    <name evidence="2 4" type="primary">apaG</name>
    <name evidence="4" type="ORF">EOD42_15615</name>
</gene>
<evidence type="ECO:0000256" key="2">
    <source>
        <dbReference type="HAMAP-Rule" id="MF_00791"/>
    </source>
</evidence>
<dbReference type="PANTHER" id="PTHR47191:SF2">
    <property type="entry name" value="OS05G0170800 PROTEIN"/>
    <property type="match status" value="1"/>
</dbReference>
<dbReference type="Pfam" id="PF04379">
    <property type="entry name" value="DUF525"/>
    <property type="match status" value="1"/>
</dbReference>
<evidence type="ECO:0000259" key="3">
    <source>
        <dbReference type="PROSITE" id="PS51087"/>
    </source>
</evidence>
<dbReference type="Proteomes" id="UP000282957">
    <property type="component" value="Unassembled WGS sequence"/>
</dbReference>
<evidence type="ECO:0000313" key="5">
    <source>
        <dbReference type="Proteomes" id="UP000282957"/>
    </source>
</evidence>
<dbReference type="RefSeq" id="WP_127788487.1">
    <property type="nucleotide sequence ID" value="NZ_SACL01000005.1"/>
</dbReference>
<proteinExistence type="inferred from homology"/>
<dbReference type="InterPro" id="IPR050718">
    <property type="entry name" value="ApaG-like"/>
</dbReference>
<dbReference type="Gene3D" id="2.60.40.1470">
    <property type="entry name" value="ApaG domain"/>
    <property type="match status" value="1"/>
</dbReference>
<dbReference type="OrthoDB" id="9795226at2"/>
<feature type="domain" description="ApaG" evidence="3">
    <location>
        <begin position="7"/>
        <end position="132"/>
    </location>
</feature>
<organism evidence="4 5">
    <name type="scientific">Rhodovarius crocodyli</name>
    <dbReference type="NCBI Taxonomy" id="1979269"/>
    <lineage>
        <taxon>Bacteria</taxon>
        <taxon>Pseudomonadati</taxon>
        <taxon>Pseudomonadota</taxon>
        <taxon>Alphaproteobacteria</taxon>
        <taxon>Acetobacterales</taxon>
        <taxon>Roseomonadaceae</taxon>
        <taxon>Rhodovarius</taxon>
    </lineage>
</organism>
<name>A0A437MD89_9PROT</name>
<keyword evidence="5" id="KW-1185">Reference proteome</keyword>
<evidence type="ECO:0000313" key="4">
    <source>
        <dbReference type="EMBL" id="RVT95629.1"/>
    </source>
</evidence>
<dbReference type="PANTHER" id="PTHR47191">
    <property type="entry name" value="OS05G0170800 PROTEIN"/>
    <property type="match status" value="1"/>
</dbReference>
<dbReference type="AlphaFoldDB" id="A0A437MD89"/>
<dbReference type="InterPro" id="IPR007474">
    <property type="entry name" value="ApaG_domain"/>
</dbReference>
<dbReference type="SUPFAM" id="SSF110069">
    <property type="entry name" value="ApaG-like"/>
    <property type="match status" value="1"/>
</dbReference>
<dbReference type="InterPro" id="IPR036767">
    <property type="entry name" value="ApaG_sf"/>
</dbReference>
<dbReference type="EMBL" id="SACL01000005">
    <property type="protein sequence ID" value="RVT95629.1"/>
    <property type="molecule type" value="Genomic_DNA"/>
</dbReference>
<accession>A0A437MD89</accession>
<evidence type="ECO:0000256" key="1">
    <source>
        <dbReference type="ARBA" id="ARBA00017693"/>
    </source>
</evidence>
<dbReference type="HAMAP" id="MF_00791">
    <property type="entry name" value="ApaG"/>
    <property type="match status" value="1"/>
</dbReference>
<protein>
    <recommendedName>
        <fullName evidence="1 2">Protein ApaG</fullName>
    </recommendedName>
</protein>